<dbReference type="Proteomes" id="UP000463946">
    <property type="component" value="Segment"/>
</dbReference>
<feature type="domain" description="DUF7196" evidence="2">
    <location>
        <begin position="1"/>
        <end position="67"/>
    </location>
</feature>
<evidence type="ECO:0000313" key="3">
    <source>
        <dbReference type="EMBL" id="QHB37317.1"/>
    </source>
</evidence>
<dbReference type="Pfam" id="PF23826">
    <property type="entry name" value="DUF7196"/>
    <property type="match status" value="1"/>
</dbReference>
<dbReference type="GeneID" id="60320879"/>
<evidence type="ECO:0000313" key="4">
    <source>
        <dbReference type="Proteomes" id="UP000463946"/>
    </source>
</evidence>
<name>A0A6B9L6M3_9CAUD</name>
<dbReference type="KEGG" id="vg:60320879"/>
<evidence type="ECO:0000259" key="2">
    <source>
        <dbReference type="Pfam" id="PF23826"/>
    </source>
</evidence>
<gene>
    <name evidence="3" type="primary">15</name>
    <name evidence="3" type="ORF">PBI_BIRDSNEST_15</name>
</gene>
<evidence type="ECO:0000256" key="1">
    <source>
        <dbReference type="SAM" id="MobiDB-lite"/>
    </source>
</evidence>
<protein>
    <recommendedName>
        <fullName evidence="2">DUF7196 domain-containing protein</fullName>
    </recommendedName>
</protein>
<keyword evidence="4" id="KW-1185">Reference proteome</keyword>
<accession>A0A6B9L6M3</accession>
<feature type="region of interest" description="Disordered" evidence="1">
    <location>
        <begin position="74"/>
        <end position="99"/>
    </location>
</feature>
<dbReference type="InterPro" id="IPR055620">
    <property type="entry name" value="DUF7196"/>
</dbReference>
<dbReference type="RefSeq" id="YP_009949474.1">
    <property type="nucleotide sequence ID" value="NC_051581.1"/>
</dbReference>
<organism evidence="3 4">
    <name type="scientific">Mycobacterium phage BirdsNest</name>
    <dbReference type="NCBI Taxonomy" id="2686231"/>
    <lineage>
        <taxon>Viruses</taxon>
        <taxon>Duplodnaviria</taxon>
        <taxon>Heunggongvirae</taxon>
        <taxon>Uroviricota</taxon>
        <taxon>Caudoviricetes</taxon>
        <taxon>Bclasvirinae</taxon>
        <taxon>Birdsnestvirus</taxon>
        <taxon>Birdsnestvirus birdsnest</taxon>
    </lineage>
</organism>
<sequence>MGCNCGGARANAQQGGDTLGYRAILPGGEVIPPATEPPYFMAAEAMRHVSIARGGTVRRIRRDDPDDAYAIAQRAETEQPVPIDVEPTGSEAPPLRVVS</sequence>
<reference evidence="3 4" key="1">
    <citation type="submission" date="2019-12" db="EMBL/GenBank/DDBJ databases">
        <authorList>
            <person name="Lauer M.J."/>
            <person name="Curtus N.L."/>
            <person name="Garlena R.A."/>
            <person name="Russell D.A."/>
            <person name="Pope W.H."/>
            <person name="Jacobs-Sera D."/>
            <person name="Hatfull G.F."/>
        </authorList>
    </citation>
    <scope>NUCLEOTIDE SEQUENCE [LARGE SCALE GENOMIC DNA]</scope>
</reference>
<proteinExistence type="predicted"/>
<dbReference type="EMBL" id="MN813686">
    <property type="protein sequence ID" value="QHB37317.1"/>
    <property type="molecule type" value="Genomic_DNA"/>
</dbReference>